<proteinExistence type="predicted"/>
<dbReference type="Proteomes" id="UP000019116">
    <property type="component" value="Chromosome 7A"/>
</dbReference>
<dbReference type="Gramene" id="TraesLDM7A03G04029740.1">
    <property type="protein sequence ID" value="TraesLDM7A03G04029740.1"/>
    <property type="gene ID" value="TraesLDM7A03G04029740"/>
</dbReference>
<dbReference type="EnsemblPlants" id="TraesCS7A02G535600.1">
    <property type="protein sequence ID" value="TraesCS7A02G535600.1"/>
    <property type="gene ID" value="TraesCS7A02G535600"/>
</dbReference>
<feature type="chain" id="PRO_5043180273" description="PLAT domain-containing protein" evidence="2">
    <location>
        <begin position="25"/>
        <end position="182"/>
    </location>
</feature>
<feature type="signal peptide" evidence="2">
    <location>
        <begin position="1"/>
        <end position="24"/>
    </location>
</feature>
<dbReference type="Gramene" id="TraesRN7A0101295700.1">
    <property type="protein sequence ID" value="TraesRN7A0101295700.1"/>
    <property type="gene ID" value="TraesRN7A0101295700"/>
</dbReference>
<evidence type="ECO:0000313" key="3">
    <source>
        <dbReference type="EnsemblPlants" id="TraesCS7A02G535600.1"/>
    </source>
</evidence>
<reference evidence="3" key="1">
    <citation type="submission" date="2018-08" db="EMBL/GenBank/DDBJ databases">
        <authorList>
            <person name="Rossello M."/>
        </authorList>
    </citation>
    <scope>NUCLEOTIDE SEQUENCE [LARGE SCALE GENOMIC DNA]</scope>
    <source>
        <strain evidence="3">cv. Chinese Spring</strain>
    </source>
</reference>
<protein>
    <recommendedName>
        <fullName evidence="5">PLAT domain-containing protein</fullName>
    </recommendedName>
</protein>
<evidence type="ECO:0000256" key="2">
    <source>
        <dbReference type="SAM" id="SignalP"/>
    </source>
</evidence>
<evidence type="ECO:0008006" key="5">
    <source>
        <dbReference type="Google" id="ProtNLM"/>
    </source>
</evidence>
<organism evidence="3">
    <name type="scientific">Triticum aestivum</name>
    <name type="common">Wheat</name>
    <dbReference type="NCBI Taxonomy" id="4565"/>
    <lineage>
        <taxon>Eukaryota</taxon>
        <taxon>Viridiplantae</taxon>
        <taxon>Streptophyta</taxon>
        <taxon>Embryophyta</taxon>
        <taxon>Tracheophyta</taxon>
        <taxon>Spermatophyta</taxon>
        <taxon>Magnoliopsida</taxon>
        <taxon>Liliopsida</taxon>
        <taxon>Poales</taxon>
        <taxon>Poaceae</taxon>
        <taxon>BOP clade</taxon>
        <taxon>Pooideae</taxon>
        <taxon>Triticodae</taxon>
        <taxon>Triticeae</taxon>
        <taxon>Triticinae</taxon>
        <taxon>Triticum</taxon>
    </lineage>
</organism>
<dbReference type="InterPro" id="IPR036392">
    <property type="entry name" value="PLAT/LH2_dom_sf"/>
</dbReference>
<dbReference type="Gene3D" id="2.60.60.20">
    <property type="entry name" value="PLAT/LH2 domain"/>
    <property type="match status" value="1"/>
</dbReference>
<name>A0A3B6RSE0_WHEAT</name>
<dbReference type="Gramene" id="TraesCS7A03G1304200.1">
    <property type="protein sequence ID" value="TraesCS7A03G1304200.1.CDS"/>
    <property type="gene ID" value="TraesCS7A03G1304200"/>
</dbReference>
<dbReference type="Gramene" id="TraesCS7A02G535600.1">
    <property type="protein sequence ID" value="TraesCS7A02G535600.1"/>
    <property type="gene ID" value="TraesCS7A02G535600"/>
</dbReference>
<dbReference type="Gramene" id="TraesNOR7A03G04070150.1">
    <property type="protein sequence ID" value="TraesNOR7A03G04070150.1"/>
    <property type="gene ID" value="TraesNOR7A03G04070150"/>
</dbReference>
<sequence>MAMAIAKLALLILAAAFLAGTSNGLAEYRLVVKTKKGTLSGTESLVVFELYDSSGGAGVIRLIDGDGPTFNSDSLDTFTFYEAKGNEPCHLGLRIFDSAENTWRPESVNPKYVTGMGHPGTVDAAARAAAEEAIHTHIGKKRQWRNTHALAREQNRVVRAMLEMPPREEKDDSDGEDSSGDV</sequence>
<evidence type="ECO:0000313" key="4">
    <source>
        <dbReference type="Proteomes" id="UP000019116"/>
    </source>
</evidence>
<dbReference type="SMR" id="A0A3B6RSE0"/>
<dbReference type="Gramene" id="TraesSYM7A03G03980160.1">
    <property type="protein sequence ID" value="TraesSYM7A03G03980160.1"/>
    <property type="gene ID" value="TraesSYM7A03G03980160"/>
</dbReference>
<dbReference type="Gramene" id="TraesCAD_scaffold_028308_01G000500.1">
    <property type="protein sequence ID" value="TraesCAD_scaffold_028308_01G000500.1"/>
    <property type="gene ID" value="TraesCAD_scaffold_028308_01G000500"/>
</dbReference>
<dbReference type="Gramene" id="TraesARI7A03G04001320.1">
    <property type="protein sequence ID" value="TraesARI7A03G04001320.1"/>
    <property type="gene ID" value="TraesARI7A03G04001320"/>
</dbReference>
<dbReference type="SUPFAM" id="SSF49723">
    <property type="entry name" value="Lipase/lipooxygenase domain (PLAT/LH2 domain)"/>
    <property type="match status" value="1"/>
</dbReference>
<dbReference type="Gramene" id="TraesSTA7A03G04021590.1">
    <property type="protein sequence ID" value="TraesSTA7A03G04021590.1"/>
    <property type="gene ID" value="TraesSTA7A03G04021590"/>
</dbReference>
<feature type="region of interest" description="Disordered" evidence="1">
    <location>
        <begin position="161"/>
        <end position="182"/>
    </location>
</feature>
<accession>A0A3B6RSE0</accession>
<keyword evidence="2" id="KW-0732">Signal</keyword>
<feature type="compositionally biased region" description="Acidic residues" evidence="1">
    <location>
        <begin position="171"/>
        <end position="182"/>
    </location>
</feature>
<reference evidence="3" key="2">
    <citation type="submission" date="2018-10" db="UniProtKB">
        <authorList>
            <consortium name="EnsemblPlants"/>
        </authorList>
    </citation>
    <scope>IDENTIFICATION</scope>
</reference>
<evidence type="ECO:0000256" key="1">
    <source>
        <dbReference type="SAM" id="MobiDB-lite"/>
    </source>
</evidence>
<keyword evidence="4" id="KW-1185">Reference proteome</keyword>
<dbReference type="AlphaFoldDB" id="A0A3B6RSE0"/>